<dbReference type="CDD" id="cd20557">
    <property type="entry name" value="CYCLIN_ScPCL1-like"/>
    <property type="match status" value="1"/>
</dbReference>
<name>A0A5J4VJR1_9EUKA</name>
<accession>A0A5J4VJR1</accession>
<sequence length="237" mass="27131">MAQGIFEEIEYPIIQDNKFVMDYEIINAANIAAEASISALSQLTPETNEDVQMELCCIACKKSNLLPIVKEYCDKGFDKMVGPVNPNNSEIVKTGLVRCIINDICTMRTNFGLCSAETAQGLALFVTFCQRHWLCATFRLFRPVLQKFVVISMMIAHKANSDRPFANKWWAQSFGMNIEELNEFEQTLLVIMDYQVIARNRQYDGIMEAMCGYEFGKSTRLGKYLDDTRGWIREPKR</sequence>
<dbReference type="Gene3D" id="1.10.472.10">
    <property type="entry name" value="Cyclin-like"/>
    <property type="match status" value="1"/>
</dbReference>
<dbReference type="OrthoDB" id="244495at2759"/>
<gene>
    <name evidence="1" type="ORF">EZS28_021656</name>
</gene>
<evidence type="ECO:0000313" key="2">
    <source>
        <dbReference type="Proteomes" id="UP000324800"/>
    </source>
</evidence>
<organism evidence="1 2">
    <name type="scientific">Streblomastix strix</name>
    <dbReference type="NCBI Taxonomy" id="222440"/>
    <lineage>
        <taxon>Eukaryota</taxon>
        <taxon>Metamonada</taxon>
        <taxon>Preaxostyla</taxon>
        <taxon>Oxymonadida</taxon>
        <taxon>Streblomastigidae</taxon>
        <taxon>Streblomastix</taxon>
    </lineage>
</organism>
<protein>
    <submittedName>
        <fullName evidence="1">Uncharacterized protein</fullName>
    </submittedName>
</protein>
<evidence type="ECO:0000313" key="1">
    <source>
        <dbReference type="EMBL" id="KAA6382818.1"/>
    </source>
</evidence>
<dbReference type="EMBL" id="SNRW01006576">
    <property type="protein sequence ID" value="KAA6382818.1"/>
    <property type="molecule type" value="Genomic_DNA"/>
</dbReference>
<reference evidence="1 2" key="1">
    <citation type="submission" date="2019-03" db="EMBL/GenBank/DDBJ databases">
        <title>Single cell metagenomics reveals metabolic interactions within the superorganism composed of flagellate Streblomastix strix and complex community of Bacteroidetes bacteria on its surface.</title>
        <authorList>
            <person name="Treitli S.C."/>
            <person name="Kolisko M."/>
            <person name="Husnik F."/>
            <person name="Keeling P."/>
            <person name="Hampl V."/>
        </authorList>
    </citation>
    <scope>NUCLEOTIDE SEQUENCE [LARGE SCALE GENOMIC DNA]</scope>
    <source>
        <strain evidence="1">ST1C</strain>
    </source>
</reference>
<dbReference type="AlphaFoldDB" id="A0A5J4VJR1"/>
<dbReference type="Proteomes" id="UP000324800">
    <property type="component" value="Unassembled WGS sequence"/>
</dbReference>
<comment type="caution">
    <text evidence="1">The sequence shown here is derived from an EMBL/GenBank/DDBJ whole genome shotgun (WGS) entry which is preliminary data.</text>
</comment>
<proteinExistence type="predicted"/>